<evidence type="ECO:0000256" key="5">
    <source>
        <dbReference type="ARBA" id="ARBA00023136"/>
    </source>
</evidence>
<dbReference type="GO" id="GO:0016020">
    <property type="term" value="C:membrane"/>
    <property type="evidence" value="ECO:0007669"/>
    <property type="project" value="UniProtKB-SubCell"/>
</dbReference>
<dbReference type="Pfam" id="PF24160">
    <property type="entry name" value="UVB_sens_C"/>
    <property type="match status" value="1"/>
</dbReference>
<keyword evidence="4 6" id="KW-1133">Transmembrane helix</keyword>
<evidence type="ECO:0000259" key="7">
    <source>
        <dbReference type="Pfam" id="PF04884"/>
    </source>
</evidence>
<feature type="transmembrane region" description="Helical" evidence="6">
    <location>
        <begin position="232"/>
        <end position="251"/>
    </location>
</feature>
<evidence type="ECO:0000256" key="2">
    <source>
        <dbReference type="ARBA" id="ARBA00007558"/>
    </source>
</evidence>
<feature type="domain" description="Root UVB sensitive protein C-terminal" evidence="8">
    <location>
        <begin position="282"/>
        <end position="447"/>
    </location>
</feature>
<organism evidence="9">
    <name type="scientific">Hyalomma excavatum</name>
    <dbReference type="NCBI Taxonomy" id="257692"/>
    <lineage>
        <taxon>Eukaryota</taxon>
        <taxon>Metazoa</taxon>
        <taxon>Ecdysozoa</taxon>
        <taxon>Arthropoda</taxon>
        <taxon>Chelicerata</taxon>
        <taxon>Arachnida</taxon>
        <taxon>Acari</taxon>
        <taxon>Parasitiformes</taxon>
        <taxon>Ixodida</taxon>
        <taxon>Ixodoidea</taxon>
        <taxon>Ixodidae</taxon>
        <taxon>Hyalomminae</taxon>
        <taxon>Hyalomma</taxon>
    </lineage>
</organism>
<comment type="similarity">
    <text evidence="2">Belongs to the RUS1 family.</text>
</comment>
<dbReference type="EMBL" id="GEFH01003231">
    <property type="protein sequence ID" value="JAP65350.1"/>
    <property type="molecule type" value="mRNA"/>
</dbReference>
<feature type="domain" description="Protein root UVB sensitive/RUS" evidence="7">
    <location>
        <begin position="36"/>
        <end position="274"/>
    </location>
</feature>
<dbReference type="InterPro" id="IPR054549">
    <property type="entry name" value="UVB_sens_RUS_dom"/>
</dbReference>
<comment type="subcellular location">
    <subcellularLocation>
        <location evidence="1">Membrane</location>
    </subcellularLocation>
</comment>
<proteinExistence type="evidence at transcript level"/>
<keyword evidence="3 6" id="KW-0812">Transmembrane</keyword>
<evidence type="ECO:0000256" key="6">
    <source>
        <dbReference type="SAM" id="Phobius"/>
    </source>
</evidence>
<dbReference type="InterPro" id="IPR006968">
    <property type="entry name" value="RUS_fam"/>
</dbReference>
<evidence type="ECO:0000313" key="9">
    <source>
        <dbReference type="EMBL" id="JAP65350.1"/>
    </source>
</evidence>
<evidence type="ECO:0000256" key="4">
    <source>
        <dbReference type="ARBA" id="ARBA00022989"/>
    </source>
</evidence>
<evidence type="ECO:0000256" key="1">
    <source>
        <dbReference type="ARBA" id="ARBA00004370"/>
    </source>
</evidence>
<accession>A0A131XGY7</accession>
<dbReference type="AlphaFoldDB" id="A0A131XGY7"/>
<keyword evidence="5 6" id="KW-0472">Membrane</keyword>
<reference evidence="9" key="1">
    <citation type="journal article" date="2017" name="Ticks Tick Borne Dis.">
        <title>An insight into the sialome of Hyalomma excavatum.</title>
        <authorList>
            <person name="Ribeiro J.M."/>
            <person name="Slovak M."/>
            <person name="Francischetti I.M."/>
        </authorList>
    </citation>
    <scope>NUCLEOTIDE SEQUENCE</scope>
    <source>
        <strain evidence="9">Samish</strain>
        <tissue evidence="9">Salivary glands</tissue>
    </source>
</reference>
<name>A0A131XGY7_9ACAR</name>
<dbReference type="InterPro" id="IPR055412">
    <property type="entry name" value="UVB_sens_C"/>
</dbReference>
<evidence type="ECO:0000256" key="3">
    <source>
        <dbReference type="ARBA" id="ARBA00022692"/>
    </source>
</evidence>
<sequence length="466" mass="51561">MTGKLLARETCGPDIQQSYVKFENSDKLYVVKRWPRKWSSLRAYFSEIFLPVGYPDSVSRDYTEYQIWDSIQAFASSITGTLATQSVLTGVGVGDQGASVLAATTTWILRDGTGMTGRILFAWFQGSNLDYDSKKWRLFADILNDVAIFLELMCQYFKGYVTAVLCVSSVAKSIVGVAGGATRAALTQHQARSNNMADVSAKDGSQETLVNLAAFLFSLLLLRIVAGNPWLLYSIFISFTLLHIFANYRAVSCVVMETFNRSRYAIVVKRFLETAGDVAPVAWVNACESVWIQCGKPFVSINLGVPLSSVAPTSKELQRRVEGAAGGQKAAPAYLLAVVRDSSRHYNINIVLSSESTVRDQMEAMFHAFLLEAILLKLRVDEDHPWAGDIADVENTAEDLSSDDHRLFQSSRAMVNKCFPLLWKALEGSKWETGRALFGATEWRVTWCEGEGETVSPGDTVHSKQL</sequence>
<dbReference type="PANTHER" id="PTHR12770">
    <property type="entry name" value="RUS1 FAMILY PROTEIN C16ORF58"/>
    <property type="match status" value="1"/>
</dbReference>
<evidence type="ECO:0000259" key="8">
    <source>
        <dbReference type="Pfam" id="PF24160"/>
    </source>
</evidence>
<dbReference type="PANTHER" id="PTHR12770:SF31">
    <property type="entry name" value="RUS FAMILY MEMBER 1"/>
    <property type="match status" value="1"/>
</dbReference>
<dbReference type="Pfam" id="PF04884">
    <property type="entry name" value="UVB_sens_prot"/>
    <property type="match status" value="1"/>
</dbReference>
<protein>
    <submittedName>
        <fullName evidence="9">Uncharacterized protein</fullName>
    </submittedName>
</protein>